<dbReference type="EMBL" id="JAJAUY010000015">
    <property type="protein sequence ID" value="MCB5179003.1"/>
    <property type="molecule type" value="Genomic_DNA"/>
</dbReference>
<evidence type="ECO:0000313" key="1">
    <source>
        <dbReference type="EMBL" id="MCB5179003.1"/>
    </source>
</evidence>
<dbReference type="Proteomes" id="UP001199054">
    <property type="component" value="Unassembled WGS sequence"/>
</dbReference>
<proteinExistence type="predicted"/>
<name>A0ABS8B312_9ACTN</name>
<protein>
    <submittedName>
        <fullName evidence="1">Uncharacterized protein</fullName>
    </submittedName>
</protein>
<comment type="caution">
    <text evidence="1">The sequence shown here is derived from an EMBL/GenBank/DDBJ whole genome shotgun (WGS) entry which is preliminary data.</text>
</comment>
<accession>A0ABS8B312</accession>
<evidence type="ECO:0000313" key="2">
    <source>
        <dbReference type="Proteomes" id="UP001199054"/>
    </source>
</evidence>
<dbReference type="RefSeq" id="WP_226725824.1">
    <property type="nucleotide sequence ID" value="NZ_JAJAUY010000015.1"/>
</dbReference>
<keyword evidence="2" id="KW-1185">Reference proteome</keyword>
<sequence length="212" mass="23036">MNAEHAEARDQVQPFVHPGERLIAVCSVQPAPGVPTPPAHLVTLAEPPAVVRKVEGMLPGPLRRLARSRVLDPQRSRPAAVADAVDRAPDVLDDAAARMLHGPGMEGGWQSTAGDYVIRRAGTRGWSGDVLAVTDRRWFAVRDASPLWRAAKEPRLYWEAPRTAVTALRAHPKGVLQKGRMDLWFADGSWVALCADVPAHAQPFTEAAARYA</sequence>
<organism evidence="1 2">
    <name type="scientific">Streptomyces antimicrobicus</name>
    <dbReference type="NCBI Taxonomy" id="2883108"/>
    <lineage>
        <taxon>Bacteria</taxon>
        <taxon>Bacillati</taxon>
        <taxon>Actinomycetota</taxon>
        <taxon>Actinomycetes</taxon>
        <taxon>Kitasatosporales</taxon>
        <taxon>Streptomycetaceae</taxon>
        <taxon>Streptomyces</taxon>
    </lineage>
</organism>
<reference evidence="1 2" key="1">
    <citation type="submission" date="2021-10" db="EMBL/GenBank/DDBJ databases">
        <title>Streptomyces sp. strain SMC 277, a novel streptomycete isolated from soil.</title>
        <authorList>
            <person name="Chanama M."/>
        </authorList>
    </citation>
    <scope>NUCLEOTIDE SEQUENCE [LARGE SCALE GENOMIC DNA]</scope>
    <source>
        <strain evidence="1 2">SMC 277</strain>
    </source>
</reference>
<gene>
    <name evidence="1" type="ORF">LG632_06335</name>
</gene>